<sequence length="96" mass="10211">MTVGVAYFLASTLILQPVQAEVADRLRQAKVAPEVISQAQACVSSALPNLVQRVGDDYWWAVTTAAGVWLGLTPLEKVVADVAPTCRGTVDTLRAT</sequence>
<reference evidence="1 2" key="1">
    <citation type="submission" date="2016-10" db="EMBL/GenBank/DDBJ databases">
        <title>Draft genome sequence of Methylobacterium extorquens CP3, a seed endophyte of Crotalaria pumila with plant growth-promoting and metal tolerance properties.</title>
        <authorList>
            <person name="Sanchez-Lopez A.S."/>
            <person name="Van Hamme J.D."/>
            <person name="Thijs S."/>
            <person name="Mcammond B.M."/>
            <person name="Stevens V."/>
            <person name="Gonzalez-Chavez M.D.C."/>
            <person name="Vangronsveld J."/>
        </authorList>
    </citation>
    <scope>NUCLEOTIDE SEQUENCE [LARGE SCALE GENOMIC DNA]</scope>
    <source>
        <strain evidence="1 2">CP3</strain>
    </source>
</reference>
<comment type="caution">
    <text evidence="1">The sequence shown here is derived from an EMBL/GenBank/DDBJ whole genome shotgun (WGS) entry which is preliminary data.</text>
</comment>
<dbReference type="AlphaFoldDB" id="A0A1S1P285"/>
<gene>
    <name evidence="1" type="ORF">BK022_19400</name>
</gene>
<organism evidence="1 2">
    <name type="scientific">Methylorubrum extorquens</name>
    <name type="common">Methylobacterium dichloromethanicum</name>
    <name type="synonym">Methylobacterium extorquens</name>
    <dbReference type="NCBI Taxonomy" id="408"/>
    <lineage>
        <taxon>Bacteria</taxon>
        <taxon>Pseudomonadati</taxon>
        <taxon>Pseudomonadota</taxon>
        <taxon>Alphaproteobacteria</taxon>
        <taxon>Hyphomicrobiales</taxon>
        <taxon>Methylobacteriaceae</taxon>
        <taxon>Methylorubrum</taxon>
    </lineage>
</organism>
<accession>A0A1S1P285</accession>
<protein>
    <submittedName>
        <fullName evidence="1">Uncharacterized protein</fullName>
    </submittedName>
</protein>
<dbReference type="EMBL" id="MNAO01000281">
    <property type="protein sequence ID" value="OHV15391.1"/>
    <property type="molecule type" value="Genomic_DNA"/>
</dbReference>
<proteinExistence type="predicted"/>
<evidence type="ECO:0000313" key="2">
    <source>
        <dbReference type="Proteomes" id="UP000180215"/>
    </source>
</evidence>
<name>A0A1S1P285_METEX</name>
<dbReference type="Proteomes" id="UP000180215">
    <property type="component" value="Unassembled WGS sequence"/>
</dbReference>
<evidence type="ECO:0000313" key="1">
    <source>
        <dbReference type="EMBL" id="OHV15391.1"/>
    </source>
</evidence>